<dbReference type="Pfam" id="PF00294">
    <property type="entry name" value="PfkB"/>
    <property type="match status" value="1"/>
</dbReference>
<comment type="cofactor">
    <cofactor evidence="10">
        <name>Mg(2+)</name>
        <dbReference type="ChEBI" id="CHEBI:18420"/>
    </cofactor>
    <text evidence="10">Binds 3 Mg(2+) ions per subunit.</text>
</comment>
<keyword evidence="6 10" id="KW-0547">Nucleotide-binding</keyword>
<evidence type="ECO:0000256" key="7">
    <source>
        <dbReference type="ARBA" id="ARBA00022777"/>
    </source>
</evidence>
<dbReference type="GO" id="GO:0006166">
    <property type="term" value="P:purine ribonucleoside salvage"/>
    <property type="evidence" value="ECO:0007669"/>
    <property type="project" value="UniProtKB-KW"/>
</dbReference>
<keyword evidence="7 10" id="KW-0418">Kinase</keyword>
<evidence type="ECO:0000256" key="5">
    <source>
        <dbReference type="ARBA" id="ARBA00022726"/>
    </source>
</evidence>
<dbReference type="GO" id="GO:0004001">
    <property type="term" value="F:adenosine kinase activity"/>
    <property type="evidence" value="ECO:0007669"/>
    <property type="project" value="UniProtKB-UniRule"/>
</dbReference>
<reference evidence="12" key="1">
    <citation type="submission" date="2019-03" db="EMBL/GenBank/DDBJ databases">
        <title>Improved annotation for the trematode Fasciola hepatica.</title>
        <authorList>
            <person name="Choi Y.-J."/>
            <person name="Martin J."/>
            <person name="Mitreva M."/>
        </authorList>
    </citation>
    <scope>NUCLEOTIDE SEQUENCE [LARGE SCALE GENOMIC DNA]</scope>
</reference>
<comment type="subunit">
    <text evidence="10">Monomer.</text>
</comment>
<dbReference type="EMBL" id="JXXN02000807">
    <property type="protein sequence ID" value="THD26249.1"/>
    <property type="molecule type" value="Genomic_DNA"/>
</dbReference>
<proteinExistence type="inferred from homology"/>
<comment type="subcellular location">
    <subcellularLocation>
        <location evidence="10">Nucleus</location>
    </subcellularLocation>
</comment>
<evidence type="ECO:0000256" key="3">
    <source>
        <dbReference type="ARBA" id="ARBA00012119"/>
    </source>
</evidence>
<evidence type="ECO:0000313" key="13">
    <source>
        <dbReference type="Proteomes" id="UP000230066"/>
    </source>
</evidence>
<sequence length="346" mass="38401">MDRLSQGCVLGVGQPLLDYLTHVDDDVYVKYQLKKDNAILDKGEHAPLFEELVRQYEVQYEAGGAGLNTIRMIQWILKKPHACAFVGCVGVDDAADILRVECEKVGVRVKFFLAADGISTGKCAVLLQYRFRSMVTHLGASKELTLEHVRSNDVWPMVERARLMYVTGYMLNCCQDGVKELAKHAHNNGKMFCFNFGASYILTYLTNYVDDLLPYVDILFCNRDEAKAYAEKHGLKGQSVGTIAQHLASIPQIAGHRNKRIILITQETDPVIVTTSADKIVRRYPVTTVASNDLVDTNGAGDAFAAGFIADYMTNMLIDTAVNAGLKAARYIVQKSGFTLGPRDQY</sequence>
<evidence type="ECO:0000256" key="6">
    <source>
        <dbReference type="ARBA" id="ARBA00022741"/>
    </source>
</evidence>
<comment type="function">
    <text evidence="10">ATP dependent phosphorylation of adenosine and other related nucleoside analogs to monophosphate derivatives.</text>
</comment>
<dbReference type="GO" id="GO:0005634">
    <property type="term" value="C:nucleus"/>
    <property type="evidence" value="ECO:0007669"/>
    <property type="project" value="UniProtKB-SubCell"/>
</dbReference>
<dbReference type="CDD" id="cd01168">
    <property type="entry name" value="adenosine_kinase"/>
    <property type="match status" value="1"/>
</dbReference>
<dbReference type="EC" id="2.7.1.20" evidence="3 10"/>
<feature type="domain" description="Carbohydrate kinase PfkB" evidence="11">
    <location>
        <begin position="40"/>
        <end position="339"/>
    </location>
</feature>
<evidence type="ECO:0000259" key="11">
    <source>
        <dbReference type="Pfam" id="PF00294"/>
    </source>
</evidence>
<comment type="catalytic activity">
    <reaction evidence="10">
        <text>adenosine + ATP = AMP + ADP + H(+)</text>
        <dbReference type="Rhea" id="RHEA:20824"/>
        <dbReference type="ChEBI" id="CHEBI:15378"/>
        <dbReference type="ChEBI" id="CHEBI:16335"/>
        <dbReference type="ChEBI" id="CHEBI:30616"/>
        <dbReference type="ChEBI" id="CHEBI:456215"/>
        <dbReference type="ChEBI" id="CHEBI:456216"/>
        <dbReference type="EC" id="2.7.1.20"/>
    </reaction>
</comment>
<dbReference type="UniPathway" id="UPA00588">
    <property type="reaction ID" value="UER00659"/>
</dbReference>
<dbReference type="GO" id="GO:0005524">
    <property type="term" value="F:ATP binding"/>
    <property type="evidence" value="ECO:0007669"/>
    <property type="project" value="UniProtKB-UniRule"/>
</dbReference>
<dbReference type="GO" id="GO:0006144">
    <property type="term" value="P:purine nucleobase metabolic process"/>
    <property type="evidence" value="ECO:0007669"/>
    <property type="project" value="TreeGrafter"/>
</dbReference>
<dbReference type="Proteomes" id="UP000230066">
    <property type="component" value="Unassembled WGS sequence"/>
</dbReference>
<dbReference type="PANTHER" id="PTHR45769:SF3">
    <property type="entry name" value="ADENOSINE KINASE"/>
    <property type="match status" value="1"/>
</dbReference>
<dbReference type="PRINTS" id="PR00989">
    <property type="entry name" value="ADENOKINASE"/>
</dbReference>
<keyword evidence="13" id="KW-1185">Reference proteome</keyword>
<evidence type="ECO:0000256" key="10">
    <source>
        <dbReference type="RuleBase" id="RU368116"/>
    </source>
</evidence>
<comment type="pathway">
    <text evidence="1 10">Purine metabolism; AMP biosynthesis via salvage pathway; AMP from adenosine: step 1/1.</text>
</comment>
<dbReference type="InterPro" id="IPR011611">
    <property type="entry name" value="PfkB_dom"/>
</dbReference>
<evidence type="ECO:0000256" key="4">
    <source>
        <dbReference type="ARBA" id="ARBA00022679"/>
    </source>
</evidence>
<comment type="similarity">
    <text evidence="2 10">Belongs to the carbohydrate kinase PfkB family.</text>
</comment>
<dbReference type="InterPro" id="IPR001805">
    <property type="entry name" value="Adenokinase"/>
</dbReference>
<keyword evidence="10" id="KW-0460">Magnesium</keyword>
<keyword evidence="5 10" id="KW-0660">Purine salvage</keyword>
<dbReference type="SUPFAM" id="SSF53613">
    <property type="entry name" value="Ribokinase-like"/>
    <property type="match status" value="1"/>
</dbReference>
<evidence type="ECO:0000313" key="12">
    <source>
        <dbReference type="EMBL" id="THD26249.1"/>
    </source>
</evidence>
<dbReference type="PANTHER" id="PTHR45769">
    <property type="entry name" value="ADENOSINE KINASE"/>
    <property type="match status" value="1"/>
</dbReference>
<organism evidence="12 13">
    <name type="scientific">Fasciola hepatica</name>
    <name type="common">Liver fluke</name>
    <dbReference type="NCBI Taxonomy" id="6192"/>
    <lineage>
        <taxon>Eukaryota</taxon>
        <taxon>Metazoa</taxon>
        <taxon>Spiralia</taxon>
        <taxon>Lophotrochozoa</taxon>
        <taxon>Platyhelminthes</taxon>
        <taxon>Trematoda</taxon>
        <taxon>Digenea</taxon>
        <taxon>Plagiorchiida</taxon>
        <taxon>Echinostomata</taxon>
        <taxon>Echinostomatoidea</taxon>
        <taxon>Fasciolidae</taxon>
        <taxon>Fasciola</taxon>
    </lineage>
</organism>
<dbReference type="Gene3D" id="3.40.1190.20">
    <property type="match status" value="1"/>
</dbReference>
<keyword evidence="10" id="KW-0539">Nucleus</keyword>
<feature type="active site" description="Proton acceptor" evidence="9">
    <location>
        <position position="302"/>
    </location>
</feature>
<dbReference type="GO" id="GO:0044209">
    <property type="term" value="P:AMP salvage"/>
    <property type="evidence" value="ECO:0007669"/>
    <property type="project" value="UniProtKB-UniRule"/>
</dbReference>
<comment type="caution">
    <text evidence="12">The sequence shown here is derived from an EMBL/GenBank/DDBJ whole genome shotgun (WGS) entry which is preliminary data.</text>
</comment>
<evidence type="ECO:0000256" key="2">
    <source>
        <dbReference type="ARBA" id="ARBA00010688"/>
    </source>
</evidence>
<accession>A0A2H1CKS4</accession>
<dbReference type="InterPro" id="IPR002173">
    <property type="entry name" value="Carboh/pur_kinase_PfkB_CS"/>
</dbReference>
<keyword evidence="8 10" id="KW-0067">ATP-binding</keyword>
<protein>
    <recommendedName>
        <fullName evidence="3 10">Adenosine kinase</fullName>
        <shortName evidence="10">AK</shortName>
        <ecNumber evidence="3 10">2.7.1.20</ecNumber>
    </recommendedName>
    <alternativeName>
        <fullName evidence="10">Adenosine 5'-phosphotransferase</fullName>
    </alternativeName>
</protein>
<keyword evidence="4 10" id="KW-0808">Transferase</keyword>
<dbReference type="GO" id="GO:0005829">
    <property type="term" value="C:cytosol"/>
    <property type="evidence" value="ECO:0007669"/>
    <property type="project" value="TreeGrafter"/>
</dbReference>
<dbReference type="PROSITE" id="PS00584">
    <property type="entry name" value="PFKB_KINASES_2"/>
    <property type="match status" value="1"/>
</dbReference>
<dbReference type="Gene3D" id="3.30.1110.10">
    <property type="match status" value="1"/>
</dbReference>
<evidence type="ECO:0000256" key="8">
    <source>
        <dbReference type="ARBA" id="ARBA00022840"/>
    </source>
</evidence>
<name>A0A2H1CKS4_FASHE</name>
<evidence type="ECO:0000256" key="9">
    <source>
        <dbReference type="PIRSR" id="PIRSR601805-1"/>
    </source>
</evidence>
<dbReference type="InterPro" id="IPR029056">
    <property type="entry name" value="Ribokinase-like"/>
</dbReference>
<evidence type="ECO:0000256" key="1">
    <source>
        <dbReference type="ARBA" id="ARBA00004801"/>
    </source>
</evidence>
<dbReference type="AlphaFoldDB" id="A0A2H1CKS4"/>
<gene>
    <name evidence="12" type="ORF">D915_002818</name>
</gene>